<dbReference type="CDD" id="cd00143">
    <property type="entry name" value="PP2Cc"/>
    <property type="match status" value="1"/>
</dbReference>
<dbReference type="SMART" id="SM00331">
    <property type="entry name" value="PP2C_SIG"/>
    <property type="match status" value="1"/>
</dbReference>
<accession>A0ABQ8F4S9</accession>
<evidence type="ECO:0000313" key="7">
    <source>
        <dbReference type="Proteomes" id="UP001648503"/>
    </source>
</evidence>
<proteinExistence type="inferred from homology"/>
<keyword evidence="2 4" id="KW-0378">Hydrolase</keyword>
<keyword evidence="7" id="KW-1185">Reference proteome</keyword>
<dbReference type="PROSITE" id="PS51746">
    <property type="entry name" value="PPM_2"/>
    <property type="match status" value="1"/>
</dbReference>
<dbReference type="PROSITE" id="PS01032">
    <property type="entry name" value="PPM_1"/>
    <property type="match status" value="1"/>
</dbReference>
<organism evidence="6 7">
    <name type="scientific">Batrachochytrium salamandrivorans</name>
    <dbReference type="NCBI Taxonomy" id="1357716"/>
    <lineage>
        <taxon>Eukaryota</taxon>
        <taxon>Fungi</taxon>
        <taxon>Fungi incertae sedis</taxon>
        <taxon>Chytridiomycota</taxon>
        <taxon>Chytridiomycota incertae sedis</taxon>
        <taxon>Chytridiomycetes</taxon>
        <taxon>Rhizophydiales</taxon>
        <taxon>Rhizophydiales incertae sedis</taxon>
        <taxon>Batrachochytrium</taxon>
    </lineage>
</organism>
<dbReference type="SMART" id="SM00332">
    <property type="entry name" value="PP2Cc"/>
    <property type="match status" value="1"/>
</dbReference>
<dbReference type="EMBL" id="JAFCIX010000392">
    <property type="protein sequence ID" value="KAH6591957.1"/>
    <property type="molecule type" value="Genomic_DNA"/>
</dbReference>
<dbReference type="Proteomes" id="UP001648503">
    <property type="component" value="Unassembled WGS sequence"/>
</dbReference>
<reference evidence="6 7" key="1">
    <citation type="submission" date="2021-02" db="EMBL/GenBank/DDBJ databases">
        <title>Variation within the Batrachochytrium salamandrivorans European outbreak.</title>
        <authorList>
            <person name="Kelly M."/>
            <person name="Pasmans F."/>
            <person name="Shea T.P."/>
            <person name="Munoz J.F."/>
            <person name="Carranza S."/>
            <person name="Cuomo C.A."/>
            <person name="Martel A."/>
        </authorList>
    </citation>
    <scope>NUCLEOTIDE SEQUENCE [LARGE SCALE GENOMIC DNA]</scope>
    <source>
        <strain evidence="6 7">AMFP18/2</strain>
    </source>
</reference>
<feature type="domain" description="PPM-type phosphatase" evidence="5">
    <location>
        <begin position="11"/>
        <end position="287"/>
    </location>
</feature>
<dbReference type="InterPro" id="IPR000222">
    <property type="entry name" value="PP2C_BS"/>
</dbReference>
<evidence type="ECO:0000256" key="2">
    <source>
        <dbReference type="ARBA" id="ARBA00022801"/>
    </source>
</evidence>
<comment type="caution">
    <text evidence="6">The sequence shown here is derived from an EMBL/GenBank/DDBJ whole genome shotgun (WGS) entry which is preliminary data.</text>
</comment>
<sequence>MGMSPYVSKSPIHVGSSIELGGREIQQDALVVVLDLFKTSDGASVHLFGVFDGHGSEGHKSSKAVKDLFITQILAHKEIVLQNPVETFVNIYNRVDEALLENDSIDSYMSGTTAVVALLTGSTLHVSHVGDSRLVVVQCDNGIYSGIQVTRDHTCNVPSEFERVKSTGARIEQLQRGNTVDGPLRIFKGTLPYPGIVVTRSIGDAVAKRLGVLHTPEVCTIQLTDKDIYMVFATDGLWDALSVKDAADIVSKSPTVQCATIDLMSAGLKRLGELELDDNVTVVVVGLGEEARIGINGS</sequence>
<protein>
    <recommendedName>
        <fullName evidence="5">PPM-type phosphatase domain-containing protein</fullName>
    </recommendedName>
</protein>
<evidence type="ECO:0000256" key="3">
    <source>
        <dbReference type="ARBA" id="ARBA00022912"/>
    </source>
</evidence>
<evidence type="ECO:0000313" key="6">
    <source>
        <dbReference type="EMBL" id="KAH6591957.1"/>
    </source>
</evidence>
<evidence type="ECO:0000256" key="1">
    <source>
        <dbReference type="ARBA" id="ARBA00022723"/>
    </source>
</evidence>
<dbReference type="Gene3D" id="3.60.40.10">
    <property type="entry name" value="PPM-type phosphatase domain"/>
    <property type="match status" value="1"/>
</dbReference>
<keyword evidence="3 4" id="KW-0904">Protein phosphatase</keyword>
<dbReference type="InterPro" id="IPR001932">
    <property type="entry name" value="PPM-type_phosphatase-like_dom"/>
</dbReference>
<comment type="similarity">
    <text evidence="4">Belongs to the PP2C family.</text>
</comment>
<dbReference type="InterPro" id="IPR036457">
    <property type="entry name" value="PPM-type-like_dom_sf"/>
</dbReference>
<dbReference type="SUPFAM" id="SSF81606">
    <property type="entry name" value="PP2C-like"/>
    <property type="match status" value="1"/>
</dbReference>
<dbReference type="PANTHER" id="PTHR47992">
    <property type="entry name" value="PROTEIN PHOSPHATASE"/>
    <property type="match status" value="1"/>
</dbReference>
<keyword evidence="1" id="KW-0479">Metal-binding</keyword>
<dbReference type="InterPro" id="IPR015655">
    <property type="entry name" value="PP2C"/>
</dbReference>
<dbReference type="Pfam" id="PF00481">
    <property type="entry name" value="PP2C"/>
    <property type="match status" value="1"/>
</dbReference>
<name>A0ABQ8F4S9_9FUNG</name>
<gene>
    <name evidence="6" type="ORF">BASA50_008356</name>
</gene>
<evidence type="ECO:0000256" key="4">
    <source>
        <dbReference type="RuleBase" id="RU003465"/>
    </source>
</evidence>
<evidence type="ECO:0000259" key="5">
    <source>
        <dbReference type="PROSITE" id="PS51746"/>
    </source>
</evidence>